<evidence type="ECO:0000256" key="3">
    <source>
        <dbReference type="ARBA" id="ARBA00022737"/>
    </source>
</evidence>
<dbReference type="EMBL" id="ML170157">
    <property type="protein sequence ID" value="TDL28441.1"/>
    <property type="molecule type" value="Genomic_DNA"/>
</dbReference>
<dbReference type="InterPro" id="IPR015943">
    <property type="entry name" value="WD40/YVTN_repeat-like_dom_sf"/>
</dbReference>
<comment type="pathway">
    <text evidence="1">Protein modification; peptidyl-diphthamide biosynthesis.</text>
</comment>
<evidence type="ECO:0000256" key="7">
    <source>
        <dbReference type="ARBA" id="ARBA00047551"/>
    </source>
</evidence>
<dbReference type="SUPFAM" id="SSF50978">
    <property type="entry name" value="WD40 repeat-like"/>
    <property type="match status" value="1"/>
</dbReference>
<dbReference type="GO" id="GO:0017183">
    <property type="term" value="P:protein histidyl modification to diphthamide"/>
    <property type="evidence" value="ECO:0007669"/>
    <property type="project" value="TreeGrafter"/>
</dbReference>
<gene>
    <name evidence="8" type="ORF">BD410DRAFT_780944</name>
</gene>
<dbReference type="AlphaFoldDB" id="A0A4Y7QMH8"/>
<dbReference type="InterPro" id="IPR052415">
    <property type="entry name" value="Diphthine_MTase"/>
</dbReference>
<keyword evidence="9" id="KW-1185">Reference proteome</keyword>
<dbReference type="InterPro" id="IPR036322">
    <property type="entry name" value="WD40_repeat_dom_sf"/>
</dbReference>
<organism evidence="8 9">
    <name type="scientific">Rickenella mellea</name>
    <dbReference type="NCBI Taxonomy" id="50990"/>
    <lineage>
        <taxon>Eukaryota</taxon>
        <taxon>Fungi</taxon>
        <taxon>Dikarya</taxon>
        <taxon>Basidiomycota</taxon>
        <taxon>Agaricomycotina</taxon>
        <taxon>Agaricomycetes</taxon>
        <taxon>Hymenochaetales</taxon>
        <taxon>Rickenellaceae</taxon>
        <taxon>Rickenella</taxon>
    </lineage>
</organism>
<keyword evidence="2" id="KW-0853">WD repeat</keyword>
<evidence type="ECO:0000256" key="5">
    <source>
        <dbReference type="ARBA" id="ARBA00038092"/>
    </source>
</evidence>
<dbReference type="PANTHER" id="PTHR46042">
    <property type="entry name" value="DIPHTHINE METHYLTRANSFERASE"/>
    <property type="match status" value="1"/>
</dbReference>
<accession>A0A4Y7QMH8</accession>
<dbReference type="VEuPathDB" id="FungiDB:BD410DRAFT_780944"/>
<dbReference type="PANTHER" id="PTHR46042:SF1">
    <property type="entry name" value="DIPHTHINE METHYLTRANSFERASE"/>
    <property type="match status" value="1"/>
</dbReference>
<comment type="catalytic activity">
    <reaction evidence="7">
        <text>diphthine methyl ester-[translation elongation factor 2] + H2O = diphthine-[translation elongation factor 2] + methanol + H(+)</text>
        <dbReference type="Rhea" id="RHEA:42656"/>
        <dbReference type="Rhea" id="RHEA-COMP:10172"/>
        <dbReference type="Rhea" id="RHEA-COMP:10173"/>
        <dbReference type="ChEBI" id="CHEBI:15377"/>
        <dbReference type="ChEBI" id="CHEBI:15378"/>
        <dbReference type="ChEBI" id="CHEBI:17790"/>
        <dbReference type="ChEBI" id="CHEBI:79005"/>
        <dbReference type="ChEBI" id="CHEBI:82696"/>
        <dbReference type="EC" id="3.1.1.97"/>
    </reaction>
</comment>
<proteinExistence type="inferred from homology"/>
<dbReference type="OrthoDB" id="1930760at2759"/>
<dbReference type="EC" id="3.1.1.97" evidence="6"/>
<sequence>MPADSIEFCPIPGAQRIFACGTYLLEQSQDDPGDEDITPKPNQRRRGQCMIFETSVYPSNDFQLIYEFDSRAVLDMKWCHSVLEEGPLLAISTSNGKVLLHHWDIERRLLKFHDSIICSGPGTLCLSIDWSNRRFAHGVGDLTVSLSDGHVSLLRPSQSSILALSDSWCAHDFECWVSAWNYWDTNVVFSGGDDLKLKAWDIRQDFTQPLFTNSRFEAGVTTIQSHPHIEHVIAVGSYNNSVRLFDLRKPLVPIVDMDVGGGCWRVKWHPDISRKSDLLVACMHDGFKVLRFPDLKDGTELPSSSPGTAPYTMNRYDVHKSLAYGVDWAYQHVDERNSTVASCSFYDCSLHTWKA</sequence>
<dbReference type="Proteomes" id="UP000294933">
    <property type="component" value="Unassembled WGS sequence"/>
</dbReference>
<dbReference type="SMART" id="SM00320">
    <property type="entry name" value="WD40"/>
    <property type="match status" value="3"/>
</dbReference>
<dbReference type="STRING" id="50990.A0A4Y7QMH8"/>
<evidence type="ECO:0000256" key="6">
    <source>
        <dbReference type="ARBA" id="ARBA00039131"/>
    </source>
</evidence>
<evidence type="ECO:0000256" key="2">
    <source>
        <dbReference type="ARBA" id="ARBA00022574"/>
    </source>
</evidence>
<evidence type="ECO:0000313" key="9">
    <source>
        <dbReference type="Proteomes" id="UP000294933"/>
    </source>
</evidence>
<protein>
    <recommendedName>
        <fullName evidence="6">methylated diphthine methylhydrolase</fullName>
        <ecNumber evidence="6">3.1.1.97</ecNumber>
    </recommendedName>
</protein>
<dbReference type="GO" id="GO:0005737">
    <property type="term" value="C:cytoplasm"/>
    <property type="evidence" value="ECO:0007669"/>
    <property type="project" value="TreeGrafter"/>
</dbReference>
<evidence type="ECO:0000313" key="8">
    <source>
        <dbReference type="EMBL" id="TDL28441.1"/>
    </source>
</evidence>
<keyword evidence="4" id="KW-0378">Hydrolase</keyword>
<dbReference type="GO" id="GO:0061685">
    <property type="term" value="F:diphthine methylesterase activity"/>
    <property type="evidence" value="ECO:0007669"/>
    <property type="project" value="UniProtKB-EC"/>
</dbReference>
<name>A0A4Y7QMH8_9AGAM</name>
<evidence type="ECO:0000256" key="1">
    <source>
        <dbReference type="ARBA" id="ARBA00005156"/>
    </source>
</evidence>
<reference evidence="8 9" key="1">
    <citation type="submission" date="2018-06" db="EMBL/GenBank/DDBJ databases">
        <title>A transcriptomic atlas of mushroom development highlights an independent origin of complex multicellularity.</title>
        <authorList>
            <consortium name="DOE Joint Genome Institute"/>
            <person name="Krizsan K."/>
            <person name="Almasi E."/>
            <person name="Merenyi Z."/>
            <person name="Sahu N."/>
            <person name="Viragh M."/>
            <person name="Koszo T."/>
            <person name="Mondo S."/>
            <person name="Kiss B."/>
            <person name="Balint B."/>
            <person name="Kues U."/>
            <person name="Barry K."/>
            <person name="Hegedus J.C."/>
            <person name="Henrissat B."/>
            <person name="Johnson J."/>
            <person name="Lipzen A."/>
            <person name="Ohm R."/>
            <person name="Nagy I."/>
            <person name="Pangilinan J."/>
            <person name="Yan J."/>
            <person name="Xiong Y."/>
            <person name="Grigoriev I.V."/>
            <person name="Hibbett D.S."/>
            <person name="Nagy L.G."/>
        </authorList>
    </citation>
    <scope>NUCLEOTIDE SEQUENCE [LARGE SCALE GENOMIC DNA]</scope>
    <source>
        <strain evidence="8 9">SZMC22713</strain>
    </source>
</reference>
<dbReference type="InterPro" id="IPR001680">
    <property type="entry name" value="WD40_rpt"/>
</dbReference>
<keyword evidence="3" id="KW-0677">Repeat</keyword>
<evidence type="ECO:0000256" key="4">
    <source>
        <dbReference type="ARBA" id="ARBA00022801"/>
    </source>
</evidence>
<comment type="similarity">
    <text evidence="5">Belongs to the DPH7 family.</text>
</comment>
<dbReference type="Gene3D" id="2.130.10.10">
    <property type="entry name" value="YVTN repeat-like/Quinoprotein amine dehydrogenase"/>
    <property type="match status" value="1"/>
</dbReference>